<accession>A0A5R9GK28</accession>
<comment type="caution">
    <text evidence="5">The sequence shown here is derived from an EMBL/GenBank/DDBJ whole genome shotgun (WGS) entry which is preliminary data.</text>
</comment>
<dbReference type="Pfam" id="PF05157">
    <property type="entry name" value="MshEN"/>
    <property type="match status" value="1"/>
</dbReference>
<dbReference type="RefSeq" id="WP_138239341.1">
    <property type="nucleotide sequence ID" value="NZ_VBRY01000007.1"/>
</dbReference>
<evidence type="ECO:0000313" key="6">
    <source>
        <dbReference type="Proteomes" id="UP000306585"/>
    </source>
</evidence>
<dbReference type="CDD" id="cd01129">
    <property type="entry name" value="PulE-GspE-like"/>
    <property type="match status" value="1"/>
</dbReference>
<gene>
    <name evidence="5" type="ORF">FEF65_08290</name>
</gene>
<dbReference type="EMBL" id="VBRY01000007">
    <property type="protein sequence ID" value="TLS66951.1"/>
    <property type="molecule type" value="Genomic_DNA"/>
</dbReference>
<evidence type="ECO:0000256" key="1">
    <source>
        <dbReference type="ARBA" id="ARBA00006611"/>
    </source>
</evidence>
<dbReference type="Pfam" id="PF00437">
    <property type="entry name" value="T2SSE"/>
    <property type="match status" value="1"/>
</dbReference>
<dbReference type="Gene3D" id="3.30.450.90">
    <property type="match status" value="1"/>
</dbReference>
<evidence type="ECO:0000256" key="2">
    <source>
        <dbReference type="ARBA" id="ARBA00022741"/>
    </source>
</evidence>
<dbReference type="SUPFAM" id="SSF52540">
    <property type="entry name" value="P-loop containing nucleoside triphosphate hydrolases"/>
    <property type="match status" value="1"/>
</dbReference>
<dbReference type="GO" id="GO:0005886">
    <property type="term" value="C:plasma membrane"/>
    <property type="evidence" value="ECO:0007669"/>
    <property type="project" value="TreeGrafter"/>
</dbReference>
<dbReference type="PROSITE" id="PS00662">
    <property type="entry name" value="T2SP_E"/>
    <property type="match status" value="1"/>
</dbReference>
<keyword evidence="6" id="KW-1185">Reference proteome</keyword>
<dbReference type="Gene3D" id="3.40.50.300">
    <property type="entry name" value="P-loop containing nucleotide triphosphate hydrolases"/>
    <property type="match status" value="1"/>
</dbReference>
<name>A0A5R9GK28_9PROT</name>
<protein>
    <submittedName>
        <fullName evidence="5">Type II/IV secretion system protein</fullName>
    </submittedName>
</protein>
<reference evidence="5 6" key="1">
    <citation type="journal article" date="2019" name="Appl. Environ. Microbiol.">
        <title>Environmental Evidence and Genomic Insight of Iron-oxidizing Bacteria Preference Towards More Corrosion Resistant Stainless Steel at Higher Salinities.</title>
        <authorList>
            <person name="Garrison C.E."/>
            <person name="Price K.A."/>
            <person name="Field E.K."/>
        </authorList>
    </citation>
    <scope>NUCLEOTIDE SEQUENCE [LARGE SCALE GENOMIC DNA]</scope>
    <source>
        <strain evidence="5 6">P3</strain>
    </source>
</reference>
<dbReference type="GO" id="GO:0005524">
    <property type="term" value="F:ATP binding"/>
    <property type="evidence" value="ECO:0007669"/>
    <property type="project" value="UniProtKB-KW"/>
</dbReference>
<keyword evidence="2" id="KW-0547">Nucleotide-binding</keyword>
<dbReference type="AlphaFoldDB" id="A0A5R9GK28"/>
<keyword evidence="3" id="KW-0067">ATP-binding</keyword>
<dbReference type="SUPFAM" id="SSF160246">
    <property type="entry name" value="EspE N-terminal domain-like"/>
    <property type="match status" value="1"/>
</dbReference>
<organism evidence="5 6">
    <name type="scientific">Mariprofundus erugo</name>
    <dbReference type="NCBI Taxonomy" id="2528639"/>
    <lineage>
        <taxon>Bacteria</taxon>
        <taxon>Pseudomonadati</taxon>
        <taxon>Pseudomonadota</taxon>
        <taxon>Candidatius Mariprofundia</taxon>
        <taxon>Mariprofundales</taxon>
        <taxon>Mariprofundaceae</taxon>
        <taxon>Mariprofundus</taxon>
    </lineage>
</organism>
<dbReference type="GO" id="GO:0016887">
    <property type="term" value="F:ATP hydrolysis activity"/>
    <property type="evidence" value="ECO:0007669"/>
    <property type="project" value="TreeGrafter"/>
</dbReference>
<dbReference type="Gene3D" id="3.30.300.160">
    <property type="entry name" value="Type II secretion system, protein E, N-terminal domain"/>
    <property type="match status" value="1"/>
</dbReference>
<comment type="similarity">
    <text evidence="1">Belongs to the GSP E family.</text>
</comment>
<dbReference type="OrthoDB" id="9805147at2"/>
<sequence length="634" mass="70610">MADELRGGRPSDEIDGLKKQPGGTFAAILVDEGVLTVSQVKKAVRVQTKLGASKLLSTIFVELGMMTEDEHRRLACKHGRSFRLGDLFCELGYITLAQLQKAEEVLRQSPGKRIGQIFRELGMVDDRQLAQALSEQLRLPLIHIDLDMADRELLHQFAIKFMRMHLTVPYEASGNRVSIATSNPINNPAIEEIENRLRKKAVVVIAAESALLSMLNKLETADGKGGEQHDQVADVVDSILLSAIREHASDIHIEPMVSHTRIRMRLDGVLIHKMDLPPDLAHRVVARLKVLASMDISDSRRHQDGRFSREVGNVSADYRVSTYVTVYGENMVMRVLRSTGGLKNIEQISMSRGVLERFKHEALDVPTGVILITGPTGSGKTSTLYASVDYLNRPTTKIITVEDPVEYIVPGIMQCSVDTTAGRSFEQSLKAVLRQDPDIIVMGEVRDRLSAQVAVQAALTGHKVLTTFHTEDSIGGLLRLIDMGIETFLISSTVVSILAQRLIRTICPDCRQAYMPNKRIANMVGIDDATLRAHTFYRGTGCGTCYGTGYHGRTALHELLVLNEQVREAILERRTSHEVRQISCDSTQLLSLMEDGLYKVLQGFTTIEEVYRIVPRSTSHRSVEEIYRLMGHEK</sequence>
<evidence type="ECO:0000256" key="3">
    <source>
        <dbReference type="ARBA" id="ARBA00022840"/>
    </source>
</evidence>
<dbReference type="InterPro" id="IPR027417">
    <property type="entry name" value="P-loop_NTPase"/>
</dbReference>
<dbReference type="Proteomes" id="UP000306585">
    <property type="component" value="Unassembled WGS sequence"/>
</dbReference>
<evidence type="ECO:0000313" key="5">
    <source>
        <dbReference type="EMBL" id="TLS66951.1"/>
    </source>
</evidence>
<evidence type="ECO:0000259" key="4">
    <source>
        <dbReference type="PROSITE" id="PS00662"/>
    </source>
</evidence>
<dbReference type="InterPro" id="IPR037257">
    <property type="entry name" value="T2SS_E_N_sf"/>
</dbReference>
<dbReference type="PANTHER" id="PTHR30258">
    <property type="entry name" value="TYPE II SECRETION SYSTEM PROTEIN GSPE-RELATED"/>
    <property type="match status" value="1"/>
</dbReference>
<proteinExistence type="inferred from homology"/>
<dbReference type="InterPro" id="IPR007831">
    <property type="entry name" value="T2SS_GspE_N"/>
</dbReference>
<dbReference type="InterPro" id="IPR001482">
    <property type="entry name" value="T2SS/T4SS_dom"/>
</dbReference>
<feature type="domain" description="Bacterial type II secretion system protein E" evidence="4">
    <location>
        <begin position="433"/>
        <end position="447"/>
    </location>
</feature>
<dbReference type="PANTHER" id="PTHR30258:SF1">
    <property type="entry name" value="PROTEIN TRANSPORT PROTEIN HOFB HOMOLOG"/>
    <property type="match status" value="1"/>
</dbReference>